<sequence length="187" mass="20643">MKLTTDFSKVLPKHHECLNELLKSCPLTPPAKHFVDIDTTKYEIDNGLFENAENLVKRKGVGMVKKGLKKTIDTLETACMVKTVGLGAPLCSLAAYGLGELADFGVSQLCKLVDVGIDKYPNFNNTDASNTVLAKELTDYSAEAAYNFTLAHVTLLEFEKEKFATYQVGEIAFKTIEELEEVISENL</sequence>
<organism evidence="1 2">
    <name type="scientific">Meloidogyne javanica</name>
    <name type="common">Root-knot nematode worm</name>
    <dbReference type="NCBI Taxonomy" id="6303"/>
    <lineage>
        <taxon>Eukaryota</taxon>
        <taxon>Metazoa</taxon>
        <taxon>Ecdysozoa</taxon>
        <taxon>Nematoda</taxon>
        <taxon>Chromadorea</taxon>
        <taxon>Rhabditida</taxon>
        <taxon>Tylenchina</taxon>
        <taxon>Tylenchomorpha</taxon>
        <taxon>Tylenchoidea</taxon>
        <taxon>Meloidogynidae</taxon>
        <taxon>Meloidogyninae</taxon>
        <taxon>Meloidogyne</taxon>
        <taxon>Meloidogyne incognita group</taxon>
    </lineage>
</organism>
<proteinExistence type="predicted"/>
<evidence type="ECO:0000313" key="1">
    <source>
        <dbReference type="Proteomes" id="UP000887561"/>
    </source>
</evidence>
<protein>
    <submittedName>
        <fullName evidence="2">Uncharacterized protein</fullName>
    </submittedName>
</protein>
<keyword evidence="1" id="KW-1185">Reference proteome</keyword>
<dbReference type="Proteomes" id="UP000887561">
    <property type="component" value="Unplaced"/>
</dbReference>
<evidence type="ECO:0000313" key="2">
    <source>
        <dbReference type="WBParaSite" id="scaffold5426_cov137.g9526"/>
    </source>
</evidence>
<name>A0A915MXR0_MELJA</name>
<accession>A0A915MXR0</accession>
<dbReference type="WBParaSite" id="scaffold5426_cov137.g9526">
    <property type="protein sequence ID" value="scaffold5426_cov137.g9526"/>
    <property type="gene ID" value="scaffold5426_cov137.g9526"/>
</dbReference>
<reference evidence="2" key="1">
    <citation type="submission" date="2022-11" db="UniProtKB">
        <authorList>
            <consortium name="WormBaseParasite"/>
        </authorList>
    </citation>
    <scope>IDENTIFICATION</scope>
</reference>
<dbReference type="AlphaFoldDB" id="A0A915MXR0"/>